<proteinExistence type="predicted"/>
<feature type="region of interest" description="Disordered" evidence="1">
    <location>
        <begin position="71"/>
        <end position="96"/>
    </location>
</feature>
<dbReference type="EMBL" id="BMAO01003494">
    <property type="protein sequence ID" value="GFQ88285.1"/>
    <property type="molecule type" value="Genomic_DNA"/>
</dbReference>
<dbReference type="AlphaFoldDB" id="A0A8X6FSD7"/>
<organism evidence="2 3">
    <name type="scientific">Trichonephila clavata</name>
    <name type="common">Joro spider</name>
    <name type="synonym">Nephila clavata</name>
    <dbReference type="NCBI Taxonomy" id="2740835"/>
    <lineage>
        <taxon>Eukaryota</taxon>
        <taxon>Metazoa</taxon>
        <taxon>Ecdysozoa</taxon>
        <taxon>Arthropoda</taxon>
        <taxon>Chelicerata</taxon>
        <taxon>Arachnida</taxon>
        <taxon>Araneae</taxon>
        <taxon>Araneomorphae</taxon>
        <taxon>Entelegynae</taxon>
        <taxon>Araneoidea</taxon>
        <taxon>Nephilidae</taxon>
        <taxon>Trichonephila</taxon>
    </lineage>
</organism>
<gene>
    <name evidence="2" type="ORF">TNCT_727431</name>
</gene>
<keyword evidence="3" id="KW-1185">Reference proteome</keyword>
<dbReference type="Proteomes" id="UP000887116">
    <property type="component" value="Unassembled WGS sequence"/>
</dbReference>
<comment type="caution">
    <text evidence="2">The sequence shown here is derived from an EMBL/GenBank/DDBJ whole genome shotgun (WGS) entry which is preliminary data.</text>
</comment>
<accession>A0A8X6FSD7</accession>
<protein>
    <submittedName>
        <fullName evidence="2">Uncharacterized protein</fullName>
    </submittedName>
</protein>
<evidence type="ECO:0000313" key="3">
    <source>
        <dbReference type="Proteomes" id="UP000887116"/>
    </source>
</evidence>
<sequence length="96" mass="10587">MSSDAIRVNVNECRARGAESNVSSEIRQIEPRKCLILICMNLCGEEISTPVANEVFKRLLADVASVFPPLLQDRTPEQEQEIIPDDDDVQPGTSSS</sequence>
<reference evidence="2" key="1">
    <citation type="submission" date="2020-07" db="EMBL/GenBank/DDBJ databases">
        <title>Multicomponent nature underlies the extraordinary mechanical properties of spider dragline silk.</title>
        <authorList>
            <person name="Kono N."/>
            <person name="Nakamura H."/>
            <person name="Mori M."/>
            <person name="Yoshida Y."/>
            <person name="Ohtoshi R."/>
            <person name="Malay A.D."/>
            <person name="Moran D.A.P."/>
            <person name="Tomita M."/>
            <person name="Numata K."/>
            <person name="Arakawa K."/>
        </authorList>
    </citation>
    <scope>NUCLEOTIDE SEQUENCE</scope>
</reference>
<name>A0A8X6FSD7_TRICU</name>
<evidence type="ECO:0000256" key="1">
    <source>
        <dbReference type="SAM" id="MobiDB-lite"/>
    </source>
</evidence>
<evidence type="ECO:0000313" key="2">
    <source>
        <dbReference type="EMBL" id="GFQ88285.1"/>
    </source>
</evidence>
<feature type="compositionally biased region" description="Acidic residues" evidence="1">
    <location>
        <begin position="78"/>
        <end position="89"/>
    </location>
</feature>